<evidence type="ECO:0000313" key="3">
    <source>
        <dbReference type="Proteomes" id="UP001597191"/>
    </source>
</evidence>
<dbReference type="InterPro" id="IPR037401">
    <property type="entry name" value="SnoaL-like"/>
</dbReference>
<reference evidence="3" key="1">
    <citation type="journal article" date="2019" name="Int. J. Syst. Evol. Microbiol.">
        <title>The Global Catalogue of Microorganisms (GCM) 10K type strain sequencing project: providing services to taxonomists for standard genome sequencing and annotation.</title>
        <authorList>
            <consortium name="The Broad Institute Genomics Platform"/>
            <consortium name="The Broad Institute Genome Sequencing Center for Infectious Disease"/>
            <person name="Wu L."/>
            <person name="Ma J."/>
        </authorList>
    </citation>
    <scope>NUCLEOTIDE SEQUENCE [LARGE SCALE GENOMIC DNA]</scope>
    <source>
        <strain evidence="3">CCM 8937</strain>
    </source>
</reference>
<dbReference type="SUPFAM" id="SSF54427">
    <property type="entry name" value="NTF2-like"/>
    <property type="match status" value="1"/>
</dbReference>
<evidence type="ECO:0000259" key="1">
    <source>
        <dbReference type="Pfam" id="PF12680"/>
    </source>
</evidence>
<dbReference type="Pfam" id="PF12680">
    <property type="entry name" value="SnoaL_2"/>
    <property type="match status" value="1"/>
</dbReference>
<keyword evidence="3" id="KW-1185">Reference proteome</keyword>
<comment type="caution">
    <text evidence="2">The sequence shown here is derived from an EMBL/GenBank/DDBJ whole genome shotgun (WGS) entry which is preliminary data.</text>
</comment>
<proteinExistence type="predicted"/>
<feature type="domain" description="SnoaL-like" evidence="1">
    <location>
        <begin position="12"/>
        <end position="109"/>
    </location>
</feature>
<dbReference type="Proteomes" id="UP001597191">
    <property type="component" value="Unassembled WGS sequence"/>
</dbReference>
<dbReference type="RefSeq" id="WP_125649567.1">
    <property type="nucleotide sequence ID" value="NZ_JBHTOH010000090.1"/>
</dbReference>
<dbReference type="InterPro" id="IPR032710">
    <property type="entry name" value="NTF2-like_dom_sf"/>
</dbReference>
<gene>
    <name evidence="2" type="ORF">ACFQ4R_10030</name>
</gene>
<dbReference type="Gene3D" id="3.10.450.50">
    <property type="match status" value="1"/>
</dbReference>
<evidence type="ECO:0000313" key="2">
    <source>
        <dbReference type="EMBL" id="MFD1411918.1"/>
    </source>
</evidence>
<accession>A0ABW4BRT2</accession>
<name>A0ABW4BRT2_9LACO</name>
<organism evidence="2 3">
    <name type="scientific">Lapidilactobacillus gannanensis</name>
    <dbReference type="NCBI Taxonomy" id="2486002"/>
    <lineage>
        <taxon>Bacteria</taxon>
        <taxon>Bacillati</taxon>
        <taxon>Bacillota</taxon>
        <taxon>Bacilli</taxon>
        <taxon>Lactobacillales</taxon>
        <taxon>Lactobacillaceae</taxon>
        <taxon>Lapidilactobacillus</taxon>
    </lineage>
</organism>
<protein>
    <submittedName>
        <fullName evidence="2">Nuclear transport factor 2 family protein</fullName>
    </submittedName>
</protein>
<sequence>MLSVTEQHQRITDYFQMWLDHDLKKIADFFTTDCVYEECYGPVYRNFAEIQQWVNHQEQVQVVTAWPIHDFIDAGATVIVTWTFAAKEKQTSYIFDGVSLIHFASDGRFDHVREFEAKHERNFPYESIADK</sequence>
<dbReference type="EMBL" id="JBHTOH010000090">
    <property type="protein sequence ID" value="MFD1411918.1"/>
    <property type="molecule type" value="Genomic_DNA"/>
</dbReference>